<reference evidence="1 2" key="1">
    <citation type="submission" date="2013-11" db="EMBL/GenBank/DDBJ databases">
        <title>Genome sequencing of Stegodyphus mimosarum.</title>
        <authorList>
            <person name="Bechsgaard J."/>
        </authorList>
    </citation>
    <scope>NUCLEOTIDE SEQUENCE [LARGE SCALE GENOMIC DNA]</scope>
</reference>
<accession>A0A087TWI9</accession>
<organism evidence="1 2">
    <name type="scientific">Stegodyphus mimosarum</name>
    <name type="common">African social velvet spider</name>
    <dbReference type="NCBI Taxonomy" id="407821"/>
    <lineage>
        <taxon>Eukaryota</taxon>
        <taxon>Metazoa</taxon>
        <taxon>Ecdysozoa</taxon>
        <taxon>Arthropoda</taxon>
        <taxon>Chelicerata</taxon>
        <taxon>Arachnida</taxon>
        <taxon>Araneae</taxon>
        <taxon>Araneomorphae</taxon>
        <taxon>Entelegynae</taxon>
        <taxon>Eresoidea</taxon>
        <taxon>Eresidae</taxon>
        <taxon>Stegodyphus</taxon>
    </lineage>
</organism>
<proteinExistence type="predicted"/>
<dbReference type="EMBL" id="KK117078">
    <property type="protein sequence ID" value="KFM69478.1"/>
    <property type="molecule type" value="Genomic_DNA"/>
</dbReference>
<gene>
    <name evidence="1" type="ORF">X975_26328</name>
</gene>
<name>A0A087TWI9_STEMI</name>
<dbReference type="OrthoDB" id="6426053at2759"/>
<keyword evidence="2" id="KW-1185">Reference proteome</keyword>
<evidence type="ECO:0000313" key="1">
    <source>
        <dbReference type="EMBL" id="KFM69478.1"/>
    </source>
</evidence>
<sequence length="80" mass="9391">MYYELDPVHFVTAADLIWNARLKLTKIELQLLNNVNDYIWLENQIRDRICLLGTCHKLANNPYIIDSFNPKEPMNCIVAL</sequence>
<protein>
    <submittedName>
        <fullName evidence="1">Uncharacterized protein</fullName>
    </submittedName>
</protein>
<dbReference type="Proteomes" id="UP000054359">
    <property type="component" value="Unassembled WGS sequence"/>
</dbReference>
<dbReference type="STRING" id="407821.A0A087TWI9"/>
<dbReference type="AlphaFoldDB" id="A0A087TWI9"/>
<evidence type="ECO:0000313" key="2">
    <source>
        <dbReference type="Proteomes" id="UP000054359"/>
    </source>
</evidence>
<feature type="non-terminal residue" evidence="1">
    <location>
        <position position="80"/>
    </location>
</feature>